<reference evidence="2" key="1">
    <citation type="submission" date="2022-04" db="EMBL/GenBank/DDBJ databases">
        <authorList>
            <person name="Xu L."/>
            <person name="Lv Z."/>
        </authorList>
    </citation>
    <scope>NUCLEOTIDE SEQUENCE</scope>
    <source>
        <strain evidence="2">LV_2022a</strain>
    </source>
</reference>
<comment type="caution">
    <text evidence="2">The sequence shown here is derived from an EMBL/GenBank/DDBJ whole genome shotgun (WGS) entry which is preliminary data.</text>
</comment>
<reference evidence="2" key="2">
    <citation type="journal article" date="2023" name="Infect Dis Poverty">
        <title>Chromosome-scale genome of the human blood fluke Schistosoma mekongi and its implications for public health.</title>
        <authorList>
            <person name="Zhou M."/>
            <person name="Xu L."/>
            <person name="Xu D."/>
            <person name="Chen W."/>
            <person name="Khan J."/>
            <person name="Hu Y."/>
            <person name="Huang H."/>
            <person name="Wei H."/>
            <person name="Zhang Y."/>
            <person name="Chusongsang P."/>
            <person name="Tanasarnprasert K."/>
            <person name="Hu X."/>
            <person name="Limpanont Y."/>
            <person name="Lv Z."/>
        </authorList>
    </citation>
    <scope>NUCLEOTIDE SEQUENCE</scope>
    <source>
        <strain evidence="2">LV_2022a</strain>
    </source>
</reference>
<keyword evidence="3" id="KW-1185">Reference proteome</keyword>
<evidence type="ECO:0000313" key="2">
    <source>
        <dbReference type="EMBL" id="KAK4473968.1"/>
    </source>
</evidence>
<sequence length="299" mass="33804">MSEVLECFSCKIIFCDHNAYWKHIYEDDCCNPYKDTHEGSLHEMPECSDRLSSYQPPLSKLKPLQSGKLCGSRVSSTVKRLNKSYCNVCEKYMSPSDLARHEAGKKHLKKVEKYECVPKSVNSFLNNEYQSSNYSTINCQTNPLEIEKTSIPSHNPSNVTANVISSCKTSSGIPIKCDSSSQYIPDLHLPLDFVGTYGDITSNKTTTNPILRRLCITEISSLLTQMVGDMDQKANFLTQMRIKCRDDLNSILCHEVPILQSTVYHKLPTKTDSLISKNENMSLSQLLLLWINQLNALDD</sequence>
<name>A0AAE1ZHV6_SCHME</name>
<dbReference type="EMBL" id="JALJAT010000002">
    <property type="protein sequence ID" value="KAK4473968.1"/>
    <property type="molecule type" value="Genomic_DNA"/>
</dbReference>
<dbReference type="Proteomes" id="UP001292079">
    <property type="component" value="Unassembled WGS sequence"/>
</dbReference>
<dbReference type="InterPro" id="IPR036236">
    <property type="entry name" value="Znf_C2H2_sf"/>
</dbReference>
<dbReference type="GO" id="GO:0003676">
    <property type="term" value="F:nucleic acid binding"/>
    <property type="evidence" value="ECO:0007669"/>
    <property type="project" value="InterPro"/>
</dbReference>
<protein>
    <recommendedName>
        <fullName evidence="1">U1-type domain-containing protein</fullName>
    </recommendedName>
</protein>
<accession>A0AAE1ZHV6</accession>
<evidence type="ECO:0000313" key="3">
    <source>
        <dbReference type="Proteomes" id="UP001292079"/>
    </source>
</evidence>
<dbReference type="GO" id="GO:0008270">
    <property type="term" value="F:zinc ion binding"/>
    <property type="evidence" value="ECO:0007669"/>
    <property type="project" value="InterPro"/>
</dbReference>
<dbReference type="InterPro" id="IPR003604">
    <property type="entry name" value="Matrin/U1-like-C_Znf_C2H2"/>
</dbReference>
<evidence type="ECO:0000259" key="1">
    <source>
        <dbReference type="SMART" id="SM00451"/>
    </source>
</evidence>
<dbReference type="AlphaFoldDB" id="A0AAE1ZHV6"/>
<feature type="domain" description="U1-type" evidence="1">
    <location>
        <begin position="81"/>
        <end position="114"/>
    </location>
</feature>
<gene>
    <name evidence="2" type="ORF">MN116_003288</name>
</gene>
<dbReference type="SUPFAM" id="SSF57667">
    <property type="entry name" value="beta-beta-alpha zinc fingers"/>
    <property type="match status" value="1"/>
</dbReference>
<dbReference type="SMART" id="SM00451">
    <property type="entry name" value="ZnF_U1"/>
    <property type="match status" value="1"/>
</dbReference>
<organism evidence="2 3">
    <name type="scientific">Schistosoma mekongi</name>
    <name type="common">Parasitic worm</name>
    <dbReference type="NCBI Taxonomy" id="38744"/>
    <lineage>
        <taxon>Eukaryota</taxon>
        <taxon>Metazoa</taxon>
        <taxon>Spiralia</taxon>
        <taxon>Lophotrochozoa</taxon>
        <taxon>Platyhelminthes</taxon>
        <taxon>Trematoda</taxon>
        <taxon>Digenea</taxon>
        <taxon>Strigeidida</taxon>
        <taxon>Schistosomatoidea</taxon>
        <taxon>Schistosomatidae</taxon>
        <taxon>Schistosoma</taxon>
    </lineage>
</organism>
<proteinExistence type="predicted"/>
<dbReference type="Gene3D" id="3.30.160.60">
    <property type="entry name" value="Classic Zinc Finger"/>
    <property type="match status" value="1"/>
</dbReference>